<sequence>MNKTTVWDIGHKPGRLSCAFNASPRSTIQWFKNGKLITDNKYLYRVEESHTDSVLHKFWTTISSIVFYGYDRGINEYSADNTLNPSDAGIYTCVVSNTYGKIQSETELIIEFPPIVTTSTPFAAVDIKDNIPAVLQCAVHSVPSSTVEWYKGDKLLSPQERISIENGKGEKFESSLSIIKVSKLDYGNYRCVATNKYNEKGETSVVLQEKSRPNQIKDFKLSSRTWNSLNLYWTPGFDGGETQSFKLVYTKKNSNQLPLHIEKITQNRYNLTGLEPDNNYEVTIYPFNIMGFGPPTSSLTFKTSKLLLPVPQRIEYYFSKRILSYRVPSSAICVKVEIYEKDWKILVTCAPHGNGTYKVSSKFSPKKIRVSFCSRHFKSICGPNSEALFVYDDVEEQQAISTGTVIIIGIVSVSIVLILLIIVIFTIIKRRKPPSQKVVIDEKLDDSLWSRTKKCLTSNLNDVCDIPSTVEVNGNDTYSYPHHRLQRSCEIPVVLAPTPSDSGSNSTKKTFYEVRV</sequence>
<evidence type="ECO:0000313" key="6">
    <source>
        <dbReference type="EMBL" id="CAD5111616.1"/>
    </source>
</evidence>
<dbReference type="PANTHER" id="PTHR44170">
    <property type="entry name" value="PROTEIN SIDEKICK"/>
    <property type="match status" value="1"/>
</dbReference>
<evidence type="ECO:0000256" key="1">
    <source>
        <dbReference type="ARBA" id="ARBA00022737"/>
    </source>
</evidence>
<keyword evidence="2" id="KW-1015">Disulfide bond</keyword>
<dbReference type="InterPro" id="IPR036179">
    <property type="entry name" value="Ig-like_dom_sf"/>
</dbReference>
<feature type="domain" description="Fibronectin type-III" evidence="5">
    <location>
        <begin position="215"/>
        <end position="306"/>
    </location>
</feature>
<dbReference type="EMBL" id="CAJFCJ010000002">
    <property type="protein sequence ID" value="CAD5111616.1"/>
    <property type="molecule type" value="Genomic_DNA"/>
</dbReference>
<keyword evidence="7" id="KW-1185">Reference proteome</keyword>
<keyword evidence="1" id="KW-0677">Repeat</keyword>
<dbReference type="Pfam" id="PF00041">
    <property type="entry name" value="fn3"/>
    <property type="match status" value="1"/>
</dbReference>
<dbReference type="SMART" id="SM00408">
    <property type="entry name" value="IGc2"/>
    <property type="match status" value="2"/>
</dbReference>
<feature type="domain" description="Ig-like" evidence="4">
    <location>
        <begin position="1"/>
        <end position="109"/>
    </location>
</feature>
<dbReference type="Gene3D" id="2.60.40.10">
    <property type="entry name" value="Immunoglobulins"/>
    <property type="match status" value="3"/>
</dbReference>
<evidence type="ECO:0000256" key="3">
    <source>
        <dbReference type="SAM" id="Phobius"/>
    </source>
</evidence>
<evidence type="ECO:0000259" key="5">
    <source>
        <dbReference type="PROSITE" id="PS50853"/>
    </source>
</evidence>
<dbReference type="InterPro" id="IPR003598">
    <property type="entry name" value="Ig_sub2"/>
</dbReference>
<accession>A0A7I8V8T3</accession>
<dbReference type="CDD" id="cd00096">
    <property type="entry name" value="Ig"/>
    <property type="match status" value="2"/>
</dbReference>
<feature type="transmembrane region" description="Helical" evidence="3">
    <location>
        <begin position="405"/>
        <end position="428"/>
    </location>
</feature>
<dbReference type="GO" id="GO:0016020">
    <property type="term" value="C:membrane"/>
    <property type="evidence" value="ECO:0007669"/>
    <property type="project" value="UniProtKB-SubCell"/>
</dbReference>
<organism evidence="6 7">
    <name type="scientific">Dimorphilus gyrociliatus</name>
    <dbReference type="NCBI Taxonomy" id="2664684"/>
    <lineage>
        <taxon>Eukaryota</taxon>
        <taxon>Metazoa</taxon>
        <taxon>Spiralia</taxon>
        <taxon>Lophotrochozoa</taxon>
        <taxon>Annelida</taxon>
        <taxon>Polychaeta</taxon>
        <taxon>Polychaeta incertae sedis</taxon>
        <taxon>Dinophilidae</taxon>
        <taxon>Dimorphilus</taxon>
    </lineage>
</organism>
<evidence type="ECO:0000313" key="7">
    <source>
        <dbReference type="Proteomes" id="UP000549394"/>
    </source>
</evidence>
<dbReference type="SMART" id="SM00409">
    <property type="entry name" value="IG"/>
    <property type="match status" value="2"/>
</dbReference>
<name>A0A7I8V8T3_9ANNE</name>
<dbReference type="SUPFAM" id="SSF49265">
    <property type="entry name" value="Fibronectin type III"/>
    <property type="match status" value="1"/>
</dbReference>
<dbReference type="Proteomes" id="UP000549394">
    <property type="component" value="Unassembled WGS sequence"/>
</dbReference>
<dbReference type="PROSITE" id="PS50853">
    <property type="entry name" value="FN3"/>
    <property type="match status" value="1"/>
</dbReference>
<dbReference type="GO" id="GO:0098609">
    <property type="term" value="P:cell-cell adhesion"/>
    <property type="evidence" value="ECO:0007669"/>
    <property type="project" value="TreeGrafter"/>
</dbReference>
<dbReference type="InterPro" id="IPR013098">
    <property type="entry name" value="Ig_I-set"/>
</dbReference>
<dbReference type="InterPro" id="IPR036116">
    <property type="entry name" value="FN3_sf"/>
</dbReference>
<proteinExistence type="predicted"/>
<dbReference type="OrthoDB" id="6272054at2759"/>
<dbReference type="SMART" id="SM00060">
    <property type="entry name" value="FN3"/>
    <property type="match status" value="1"/>
</dbReference>
<dbReference type="AlphaFoldDB" id="A0A7I8V8T3"/>
<comment type="caution">
    <text evidence="6">The sequence shown here is derived from an EMBL/GenBank/DDBJ whole genome shotgun (WGS) entry which is preliminary data.</text>
</comment>
<evidence type="ECO:0000256" key="2">
    <source>
        <dbReference type="ARBA" id="ARBA00023157"/>
    </source>
</evidence>
<feature type="domain" description="Ig-like" evidence="4">
    <location>
        <begin position="113"/>
        <end position="208"/>
    </location>
</feature>
<dbReference type="PANTHER" id="PTHR44170:SF56">
    <property type="entry name" value="FIBRONECTIN TYPE-III DOMAIN-CONTAINING PROTEIN"/>
    <property type="match status" value="1"/>
</dbReference>
<dbReference type="InterPro" id="IPR003599">
    <property type="entry name" value="Ig_sub"/>
</dbReference>
<dbReference type="InterPro" id="IPR003961">
    <property type="entry name" value="FN3_dom"/>
</dbReference>
<keyword evidence="3" id="KW-0472">Membrane</keyword>
<keyword evidence="3" id="KW-0812">Transmembrane</keyword>
<dbReference type="InterPro" id="IPR013783">
    <property type="entry name" value="Ig-like_fold"/>
</dbReference>
<protein>
    <submittedName>
        <fullName evidence="6">DgyrCDS911</fullName>
    </submittedName>
</protein>
<dbReference type="InterPro" id="IPR007110">
    <property type="entry name" value="Ig-like_dom"/>
</dbReference>
<keyword evidence="3" id="KW-1133">Transmembrane helix</keyword>
<dbReference type="SUPFAM" id="SSF48726">
    <property type="entry name" value="Immunoglobulin"/>
    <property type="match status" value="2"/>
</dbReference>
<dbReference type="Pfam" id="PF07679">
    <property type="entry name" value="I-set"/>
    <property type="match status" value="1"/>
</dbReference>
<dbReference type="CDD" id="cd00063">
    <property type="entry name" value="FN3"/>
    <property type="match status" value="1"/>
</dbReference>
<evidence type="ECO:0000259" key="4">
    <source>
        <dbReference type="PROSITE" id="PS50835"/>
    </source>
</evidence>
<reference evidence="6 7" key="1">
    <citation type="submission" date="2020-08" db="EMBL/GenBank/DDBJ databases">
        <authorList>
            <person name="Hejnol A."/>
        </authorList>
    </citation>
    <scope>NUCLEOTIDE SEQUENCE [LARGE SCALE GENOMIC DNA]</scope>
</reference>
<gene>
    <name evidence="6" type="ORF">DGYR_LOCUS882</name>
</gene>
<dbReference type="PROSITE" id="PS50835">
    <property type="entry name" value="IG_LIKE"/>
    <property type="match status" value="2"/>
</dbReference>